<accession>A0A1I6IP91</accession>
<proteinExistence type="predicted"/>
<dbReference type="Proteomes" id="UP000198531">
    <property type="component" value="Unassembled WGS sequence"/>
</dbReference>
<evidence type="ECO:0000256" key="1">
    <source>
        <dbReference type="SAM" id="MobiDB-lite"/>
    </source>
</evidence>
<dbReference type="Pfam" id="PF05853">
    <property type="entry name" value="BKACE"/>
    <property type="match status" value="1"/>
</dbReference>
<dbReference type="GO" id="GO:0043720">
    <property type="term" value="F:3-keto-5-aminohexanoate cleavage activity"/>
    <property type="evidence" value="ECO:0007669"/>
    <property type="project" value="InterPro"/>
</dbReference>
<gene>
    <name evidence="2" type="ORF">SAMN04487947_3461</name>
</gene>
<dbReference type="STRING" id="553469.SAMN04487947_3461"/>
<name>A0A1I6IP91_9EURY</name>
<sequence>MASLDTGPLNRYDRLTGENTRALGDDPSDEIRERRIEPELEVFNNGHLNEVYGLLERRDLADPAYATLIFGPGTLTHPRHRTF</sequence>
<dbReference type="Gene3D" id="3.20.20.70">
    <property type="entry name" value="Aldolase class I"/>
    <property type="match status" value="1"/>
</dbReference>
<evidence type="ECO:0000313" key="3">
    <source>
        <dbReference type="Proteomes" id="UP000198531"/>
    </source>
</evidence>
<dbReference type="RefSeq" id="WP_218156480.1">
    <property type="nucleotide sequence ID" value="NZ_FOYT01000004.1"/>
</dbReference>
<protein>
    <submittedName>
        <fullName evidence="2">3-keto-5-aminohexanoate cleavage enzyme</fullName>
    </submittedName>
</protein>
<evidence type="ECO:0000313" key="2">
    <source>
        <dbReference type="EMBL" id="SFR68544.1"/>
    </source>
</evidence>
<dbReference type="InterPro" id="IPR008567">
    <property type="entry name" value="BKACE"/>
</dbReference>
<keyword evidence="3" id="KW-1185">Reference proteome</keyword>
<organism evidence="2 3">
    <name type="scientific">Halogeometricum rufum</name>
    <dbReference type="NCBI Taxonomy" id="553469"/>
    <lineage>
        <taxon>Archaea</taxon>
        <taxon>Methanobacteriati</taxon>
        <taxon>Methanobacteriota</taxon>
        <taxon>Stenosarchaea group</taxon>
        <taxon>Halobacteria</taxon>
        <taxon>Halobacteriales</taxon>
        <taxon>Haloferacaceae</taxon>
        <taxon>Halogeometricum</taxon>
    </lineage>
</organism>
<reference evidence="3" key="1">
    <citation type="submission" date="2016-10" db="EMBL/GenBank/DDBJ databases">
        <authorList>
            <person name="Varghese N."/>
            <person name="Submissions S."/>
        </authorList>
    </citation>
    <scope>NUCLEOTIDE SEQUENCE [LARGE SCALE GENOMIC DNA]</scope>
    <source>
        <strain evidence="3">CGMCC 1.7736</strain>
    </source>
</reference>
<dbReference type="EMBL" id="FOYT01000004">
    <property type="protein sequence ID" value="SFR68544.1"/>
    <property type="molecule type" value="Genomic_DNA"/>
</dbReference>
<dbReference type="AlphaFoldDB" id="A0A1I6IP91"/>
<dbReference type="InterPro" id="IPR013785">
    <property type="entry name" value="Aldolase_TIM"/>
</dbReference>
<feature type="region of interest" description="Disordered" evidence="1">
    <location>
        <begin position="1"/>
        <end position="28"/>
    </location>
</feature>